<dbReference type="AlphaFoldDB" id="A0A1L9PBM5"/>
<dbReference type="VEuPathDB" id="FungiDB:ASPVEDRAFT_38374"/>
<dbReference type="Pfam" id="PF00646">
    <property type="entry name" value="F-box"/>
    <property type="match status" value="1"/>
</dbReference>
<dbReference type="SMART" id="SM00256">
    <property type="entry name" value="FBOX"/>
    <property type="match status" value="1"/>
</dbReference>
<evidence type="ECO:0000313" key="4">
    <source>
        <dbReference type="Proteomes" id="UP000184073"/>
    </source>
</evidence>
<gene>
    <name evidence="3" type="ORF">ASPVEDRAFT_38374</name>
</gene>
<dbReference type="GeneID" id="63727199"/>
<reference evidence="4" key="1">
    <citation type="journal article" date="2017" name="Genome Biol.">
        <title>Comparative genomics reveals high biological diversity and specific adaptations in the industrially and medically important fungal genus Aspergillus.</title>
        <authorList>
            <person name="de Vries R.P."/>
            <person name="Riley R."/>
            <person name="Wiebenga A."/>
            <person name="Aguilar-Osorio G."/>
            <person name="Amillis S."/>
            <person name="Uchima C.A."/>
            <person name="Anderluh G."/>
            <person name="Asadollahi M."/>
            <person name="Askin M."/>
            <person name="Barry K."/>
            <person name="Battaglia E."/>
            <person name="Bayram O."/>
            <person name="Benocci T."/>
            <person name="Braus-Stromeyer S.A."/>
            <person name="Caldana C."/>
            <person name="Canovas D."/>
            <person name="Cerqueira G.C."/>
            <person name="Chen F."/>
            <person name="Chen W."/>
            <person name="Choi C."/>
            <person name="Clum A."/>
            <person name="Dos Santos R.A."/>
            <person name="Damasio A.R."/>
            <person name="Diallinas G."/>
            <person name="Emri T."/>
            <person name="Fekete E."/>
            <person name="Flipphi M."/>
            <person name="Freyberg S."/>
            <person name="Gallo A."/>
            <person name="Gournas C."/>
            <person name="Habgood R."/>
            <person name="Hainaut M."/>
            <person name="Harispe M.L."/>
            <person name="Henrissat B."/>
            <person name="Hilden K.S."/>
            <person name="Hope R."/>
            <person name="Hossain A."/>
            <person name="Karabika E."/>
            <person name="Karaffa L."/>
            <person name="Karanyi Z."/>
            <person name="Krasevec N."/>
            <person name="Kuo A."/>
            <person name="Kusch H."/>
            <person name="LaButti K."/>
            <person name="Lagendijk E.L."/>
            <person name="Lapidus A."/>
            <person name="Levasseur A."/>
            <person name="Lindquist E."/>
            <person name="Lipzen A."/>
            <person name="Logrieco A.F."/>
            <person name="MacCabe A."/>
            <person name="Maekelae M.R."/>
            <person name="Malavazi I."/>
            <person name="Melin P."/>
            <person name="Meyer V."/>
            <person name="Mielnichuk N."/>
            <person name="Miskei M."/>
            <person name="Molnar A.P."/>
            <person name="Mule G."/>
            <person name="Ngan C.Y."/>
            <person name="Orejas M."/>
            <person name="Orosz E."/>
            <person name="Ouedraogo J.P."/>
            <person name="Overkamp K.M."/>
            <person name="Park H.-S."/>
            <person name="Perrone G."/>
            <person name="Piumi F."/>
            <person name="Punt P.J."/>
            <person name="Ram A.F."/>
            <person name="Ramon A."/>
            <person name="Rauscher S."/>
            <person name="Record E."/>
            <person name="Riano-Pachon D.M."/>
            <person name="Robert V."/>
            <person name="Roehrig J."/>
            <person name="Ruller R."/>
            <person name="Salamov A."/>
            <person name="Salih N.S."/>
            <person name="Samson R.A."/>
            <person name="Sandor E."/>
            <person name="Sanguinetti M."/>
            <person name="Schuetze T."/>
            <person name="Sepcic K."/>
            <person name="Shelest E."/>
            <person name="Sherlock G."/>
            <person name="Sophianopoulou V."/>
            <person name="Squina F.M."/>
            <person name="Sun H."/>
            <person name="Susca A."/>
            <person name="Todd R.B."/>
            <person name="Tsang A."/>
            <person name="Unkles S.E."/>
            <person name="van de Wiele N."/>
            <person name="van Rossen-Uffink D."/>
            <person name="Oliveira J.V."/>
            <person name="Vesth T.C."/>
            <person name="Visser J."/>
            <person name="Yu J.-H."/>
            <person name="Zhou M."/>
            <person name="Andersen M.R."/>
            <person name="Archer D.B."/>
            <person name="Baker S.E."/>
            <person name="Benoit I."/>
            <person name="Brakhage A.A."/>
            <person name="Braus G.H."/>
            <person name="Fischer R."/>
            <person name="Frisvad J.C."/>
            <person name="Goldman G.H."/>
            <person name="Houbraken J."/>
            <person name="Oakley B."/>
            <person name="Pocsi I."/>
            <person name="Scazzocchio C."/>
            <person name="Seiboth B."/>
            <person name="vanKuyk P.A."/>
            <person name="Wortman J."/>
            <person name="Dyer P.S."/>
            <person name="Grigoriev I.V."/>
        </authorList>
    </citation>
    <scope>NUCLEOTIDE SEQUENCE [LARGE SCALE GENOMIC DNA]</scope>
    <source>
        <strain evidence="4">CBS 583.65</strain>
    </source>
</reference>
<evidence type="ECO:0000313" key="3">
    <source>
        <dbReference type="EMBL" id="OJI98906.1"/>
    </source>
</evidence>
<dbReference type="SUPFAM" id="SSF81383">
    <property type="entry name" value="F-box domain"/>
    <property type="match status" value="1"/>
</dbReference>
<protein>
    <recommendedName>
        <fullName evidence="2">F-box domain-containing protein</fullName>
    </recommendedName>
</protein>
<organism evidence="3 4">
    <name type="scientific">Aspergillus versicolor CBS 583.65</name>
    <dbReference type="NCBI Taxonomy" id="1036611"/>
    <lineage>
        <taxon>Eukaryota</taxon>
        <taxon>Fungi</taxon>
        <taxon>Dikarya</taxon>
        <taxon>Ascomycota</taxon>
        <taxon>Pezizomycotina</taxon>
        <taxon>Eurotiomycetes</taxon>
        <taxon>Eurotiomycetidae</taxon>
        <taxon>Eurotiales</taxon>
        <taxon>Aspergillaceae</taxon>
        <taxon>Aspergillus</taxon>
        <taxon>Aspergillus subgen. Nidulantes</taxon>
    </lineage>
</organism>
<proteinExistence type="predicted"/>
<dbReference type="Proteomes" id="UP000184073">
    <property type="component" value="Unassembled WGS sequence"/>
</dbReference>
<dbReference type="EMBL" id="KV878126">
    <property type="protein sequence ID" value="OJI98906.1"/>
    <property type="molecule type" value="Genomic_DNA"/>
</dbReference>
<dbReference type="InterPro" id="IPR001810">
    <property type="entry name" value="F-box_dom"/>
</dbReference>
<dbReference type="RefSeq" id="XP_040664669.1">
    <property type="nucleotide sequence ID" value="XM_040811688.1"/>
</dbReference>
<sequence length="285" mass="32815">MAANQVLSVPELLEGILANLPVRSLLLMQRTSRQWNEVITHSPVLQQKLFFQPARTCPQPQENLAVEVNPLIQEIFPPFIDDLKTLNYGNLDDVEDDLCLVESRPPYKDGVEILCQQQWYKSETKRKAVLRPDASWRRMFPSHPPPRVGKFEINLSGCGCGDDMLEAELVDQQSPCPRMGLIWDSVAFILDDLPGSGFTISWWRRRPRDTADDEELRRNWVLELLVETQHTWECYKAHEAYVPSGLRVADYDNLISYKRVDRDERSLTEGEAPPLSVLTRAQNEQ</sequence>
<evidence type="ECO:0000259" key="2">
    <source>
        <dbReference type="SMART" id="SM00256"/>
    </source>
</evidence>
<dbReference type="InterPro" id="IPR036047">
    <property type="entry name" value="F-box-like_dom_sf"/>
</dbReference>
<dbReference type="OrthoDB" id="3800738at2759"/>
<feature type="region of interest" description="Disordered" evidence="1">
    <location>
        <begin position="265"/>
        <end position="285"/>
    </location>
</feature>
<name>A0A1L9PBM5_ASPVE</name>
<keyword evidence="4" id="KW-1185">Reference proteome</keyword>
<accession>A0A1L9PBM5</accession>
<feature type="domain" description="F-box" evidence="2">
    <location>
        <begin position="9"/>
        <end position="48"/>
    </location>
</feature>
<dbReference type="STRING" id="1036611.A0A1L9PBM5"/>
<evidence type="ECO:0000256" key="1">
    <source>
        <dbReference type="SAM" id="MobiDB-lite"/>
    </source>
</evidence>